<proteinExistence type="predicted"/>
<keyword evidence="2" id="KW-1185">Reference proteome</keyword>
<name>A0A1I4TLG3_9BURK</name>
<sequence length="116" mass="12179">MWLARGAVCTTPQPGQPGQPALLLPTLSDAAAVALLRGQAELLTRARLLFAGNTSCARLRALDFTLQALGPAPAGAAGGGAMYELRYRSDRGNEARVAVRQHRAELTAWNVSCPAP</sequence>
<dbReference type="EMBL" id="FOTW01000032">
    <property type="protein sequence ID" value="SFM77463.1"/>
    <property type="molecule type" value="Genomic_DNA"/>
</dbReference>
<evidence type="ECO:0000313" key="1">
    <source>
        <dbReference type="EMBL" id="SFM77463.1"/>
    </source>
</evidence>
<reference evidence="1 2" key="1">
    <citation type="submission" date="2016-10" db="EMBL/GenBank/DDBJ databases">
        <authorList>
            <person name="de Groot N.N."/>
        </authorList>
    </citation>
    <scope>NUCLEOTIDE SEQUENCE [LARGE SCALE GENOMIC DNA]</scope>
    <source>
        <strain evidence="1 2">ATCC 43154</strain>
    </source>
</reference>
<evidence type="ECO:0000313" key="2">
    <source>
        <dbReference type="Proteomes" id="UP000199470"/>
    </source>
</evidence>
<accession>A0A1I4TLG3</accession>
<dbReference type="AlphaFoldDB" id="A0A1I4TLG3"/>
<dbReference type="OrthoDB" id="8780977at2"/>
<gene>
    <name evidence="1" type="ORF">SAMN02982985_05250</name>
</gene>
<dbReference type="Proteomes" id="UP000199470">
    <property type="component" value="Unassembled WGS sequence"/>
</dbReference>
<protein>
    <submittedName>
        <fullName evidence="1">Uncharacterized protein</fullName>
    </submittedName>
</protein>
<organism evidence="1 2">
    <name type="scientific">Rugamonas rubra</name>
    <dbReference type="NCBI Taxonomy" id="758825"/>
    <lineage>
        <taxon>Bacteria</taxon>
        <taxon>Pseudomonadati</taxon>
        <taxon>Pseudomonadota</taxon>
        <taxon>Betaproteobacteria</taxon>
        <taxon>Burkholderiales</taxon>
        <taxon>Oxalobacteraceae</taxon>
        <taxon>Telluria group</taxon>
        <taxon>Rugamonas</taxon>
    </lineage>
</organism>